<sequence>MMVPVYFVGGFRLFCWWFPFILLLIFGLLLLVVLVFLLVVFDADVGGFGTFVGGFRSVLVVLFPVDFCDAAFSGHNPGRVTIRVGHCSGRARTRSACKDKVK</sequence>
<keyword evidence="3" id="KW-1185">Reference proteome</keyword>
<evidence type="ECO:0000313" key="3">
    <source>
        <dbReference type="Proteomes" id="UP001291623"/>
    </source>
</evidence>
<dbReference type="Proteomes" id="UP001291623">
    <property type="component" value="Unassembled WGS sequence"/>
</dbReference>
<keyword evidence="1" id="KW-0812">Transmembrane</keyword>
<protein>
    <recommendedName>
        <fullName evidence="4">Transmembrane protein</fullName>
    </recommendedName>
</protein>
<evidence type="ECO:0008006" key="4">
    <source>
        <dbReference type="Google" id="ProtNLM"/>
    </source>
</evidence>
<name>A0AAE1SV17_9SOLA</name>
<gene>
    <name evidence="2" type="ORF">RND71_006983</name>
</gene>
<dbReference type="EMBL" id="JAVYJV010000003">
    <property type="protein sequence ID" value="KAK4376306.1"/>
    <property type="molecule type" value="Genomic_DNA"/>
</dbReference>
<reference evidence="2" key="1">
    <citation type="submission" date="2023-12" db="EMBL/GenBank/DDBJ databases">
        <title>Genome assembly of Anisodus tanguticus.</title>
        <authorList>
            <person name="Wang Y.-J."/>
        </authorList>
    </citation>
    <scope>NUCLEOTIDE SEQUENCE</scope>
    <source>
        <strain evidence="2">KB-2021</strain>
        <tissue evidence="2">Leaf</tissue>
    </source>
</reference>
<keyword evidence="1" id="KW-1133">Transmembrane helix</keyword>
<dbReference type="AlphaFoldDB" id="A0AAE1SV17"/>
<evidence type="ECO:0000313" key="2">
    <source>
        <dbReference type="EMBL" id="KAK4376306.1"/>
    </source>
</evidence>
<organism evidence="2 3">
    <name type="scientific">Anisodus tanguticus</name>
    <dbReference type="NCBI Taxonomy" id="243964"/>
    <lineage>
        <taxon>Eukaryota</taxon>
        <taxon>Viridiplantae</taxon>
        <taxon>Streptophyta</taxon>
        <taxon>Embryophyta</taxon>
        <taxon>Tracheophyta</taxon>
        <taxon>Spermatophyta</taxon>
        <taxon>Magnoliopsida</taxon>
        <taxon>eudicotyledons</taxon>
        <taxon>Gunneridae</taxon>
        <taxon>Pentapetalae</taxon>
        <taxon>asterids</taxon>
        <taxon>lamiids</taxon>
        <taxon>Solanales</taxon>
        <taxon>Solanaceae</taxon>
        <taxon>Solanoideae</taxon>
        <taxon>Hyoscyameae</taxon>
        <taxon>Anisodus</taxon>
    </lineage>
</organism>
<evidence type="ECO:0000256" key="1">
    <source>
        <dbReference type="SAM" id="Phobius"/>
    </source>
</evidence>
<comment type="caution">
    <text evidence="2">The sequence shown here is derived from an EMBL/GenBank/DDBJ whole genome shotgun (WGS) entry which is preliminary data.</text>
</comment>
<feature type="transmembrane region" description="Helical" evidence="1">
    <location>
        <begin position="16"/>
        <end position="41"/>
    </location>
</feature>
<keyword evidence="1" id="KW-0472">Membrane</keyword>
<proteinExistence type="predicted"/>
<accession>A0AAE1SV17</accession>